<keyword evidence="6" id="KW-0804">Transcription</keyword>
<dbReference type="GO" id="GO:0008270">
    <property type="term" value="F:zinc ion binding"/>
    <property type="evidence" value="ECO:0007669"/>
    <property type="project" value="InterPro"/>
</dbReference>
<dbReference type="Pfam" id="PF22811">
    <property type="entry name" value="Zn_ribbon_NrdR"/>
    <property type="match status" value="1"/>
</dbReference>
<dbReference type="InterPro" id="IPR005144">
    <property type="entry name" value="ATP-cone_dom"/>
</dbReference>
<organism evidence="8">
    <name type="scientific">bioreactor metagenome</name>
    <dbReference type="NCBI Taxonomy" id="1076179"/>
    <lineage>
        <taxon>unclassified sequences</taxon>
        <taxon>metagenomes</taxon>
        <taxon>ecological metagenomes</taxon>
    </lineage>
</organism>
<comment type="caution">
    <text evidence="8">The sequence shown here is derived from an EMBL/GenBank/DDBJ whole genome shotgun (WGS) entry which is preliminary data.</text>
</comment>
<protein>
    <submittedName>
        <fullName evidence="8">Transcriptional repressor NrdR</fullName>
    </submittedName>
</protein>
<evidence type="ECO:0000256" key="4">
    <source>
        <dbReference type="ARBA" id="ARBA00023015"/>
    </source>
</evidence>
<dbReference type="PANTHER" id="PTHR30455:SF2">
    <property type="entry name" value="TRANSCRIPTIONAL REPRESSOR NRDR"/>
    <property type="match status" value="1"/>
</dbReference>
<feature type="domain" description="ATP-cone" evidence="7">
    <location>
        <begin position="58"/>
        <end position="148"/>
    </location>
</feature>
<keyword evidence="4" id="KW-0805">Transcription regulation</keyword>
<dbReference type="NCBIfam" id="TIGR00244">
    <property type="entry name" value="transcriptional regulator NrdR"/>
    <property type="match status" value="1"/>
</dbReference>
<evidence type="ECO:0000256" key="6">
    <source>
        <dbReference type="ARBA" id="ARBA00023163"/>
    </source>
</evidence>
<dbReference type="GO" id="GO:0003677">
    <property type="term" value="F:DNA binding"/>
    <property type="evidence" value="ECO:0007669"/>
    <property type="project" value="UniProtKB-KW"/>
</dbReference>
<dbReference type="InterPro" id="IPR003796">
    <property type="entry name" value="RNR_NrdR-like"/>
</dbReference>
<sequence length="163" mass="18956">MNAIYGGIELHCPFCGNDETKVLESRQVEEGTAVRRRRECERCARRFTTFEKFEDTPLIVVKKDGRREEFSRGKLKAGILRACEKRPVSIEQIETLVYEIEKGLRNGSEREVQSKAIGEAVMNALVHLDEVAYIRFASVYREFKDVQRFLEELHELVEKKSSR</sequence>
<dbReference type="PROSITE" id="PS51161">
    <property type="entry name" value="ATP_CONE"/>
    <property type="match status" value="1"/>
</dbReference>
<dbReference type="Pfam" id="PF03477">
    <property type="entry name" value="ATP-cone"/>
    <property type="match status" value="1"/>
</dbReference>
<dbReference type="AlphaFoldDB" id="A0A644VB80"/>
<keyword evidence="1" id="KW-0678">Repressor</keyword>
<evidence type="ECO:0000256" key="1">
    <source>
        <dbReference type="ARBA" id="ARBA00022491"/>
    </source>
</evidence>
<keyword evidence="5" id="KW-0238">DNA-binding</keyword>
<dbReference type="InterPro" id="IPR055173">
    <property type="entry name" value="NrdR-like_N"/>
</dbReference>
<evidence type="ECO:0000313" key="8">
    <source>
        <dbReference type="EMBL" id="MPL87982.1"/>
    </source>
</evidence>
<dbReference type="EMBL" id="VSSQ01000248">
    <property type="protein sequence ID" value="MPL87982.1"/>
    <property type="molecule type" value="Genomic_DNA"/>
</dbReference>
<keyword evidence="3" id="KW-0067">ATP-binding</keyword>
<dbReference type="PANTHER" id="PTHR30455">
    <property type="entry name" value="TRANSCRIPTIONAL REPRESSOR NRDR"/>
    <property type="match status" value="1"/>
</dbReference>
<proteinExistence type="inferred from homology"/>
<dbReference type="GO" id="GO:0005524">
    <property type="term" value="F:ATP binding"/>
    <property type="evidence" value="ECO:0007669"/>
    <property type="project" value="UniProtKB-KW"/>
</dbReference>
<keyword evidence="2" id="KW-0547">Nucleotide-binding</keyword>
<name>A0A644VB80_9ZZZZ</name>
<evidence type="ECO:0000256" key="5">
    <source>
        <dbReference type="ARBA" id="ARBA00023125"/>
    </source>
</evidence>
<evidence type="ECO:0000256" key="2">
    <source>
        <dbReference type="ARBA" id="ARBA00022741"/>
    </source>
</evidence>
<evidence type="ECO:0000259" key="7">
    <source>
        <dbReference type="PROSITE" id="PS51161"/>
    </source>
</evidence>
<reference evidence="8" key="1">
    <citation type="submission" date="2019-08" db="EMBL/GenBank/DDBJ databases">
        <authorList>
            <person name="Kucharzyk K."/>
            <person name="Murdoch R.W."/>
            <person name="Higgins S."/>
            <person name="Loffler F."/>
        </authorList>
    </citation>
    <scope>NUCLEOTIDE SEQUENCE</scope>
</reference>
<dbReference type="GO" id="GO:0045892">
    <property type="term" value="P:negative regulation of DNA-templated transcription"/>
    <property type="evidence" value="ECO:0007669"/>
    <property type="project" value="InterPro"/>
</dbReference>
<evidence type="ECO:0000256" key="3">
    <source>
        <dbReference type="ARBA" id="ARBA00022840"/>
    </source>
</evidence>
<accession>A0A644VB80</accession>
<dbReference type="HAMAP" id="MF_00440">
    <property type="entry name" value="NrdR"/>
    <property type="match status" value="1"/>
</dbReference>
<gene>
    <name evidence="8" type="primary">nrdR_5</name>
    <name evidence="8" type="ORF">SDC9_33995</name>
</gene>